<gene>
    <name evidence="2" type="ORF">JIN81_16160</name>
</gene>
<comment type="caution">
    <text evidence="2">The sequence shown here is derived from an EMBL/GenBank/DDBJ whole genome shotgun (WGS) entry which is preliminary data.</text>
</comment>
<dbReference type="AlphaFoldDB" id="A0A934RFH9"/>
<evidence type="ECO:0000256" key="1">
    <source>
        <dbReference type="SAM" id="SignalP"/>
    </source>
</evidence>
<feature type="chain" id="PRO_5037726235" evidence="1">
    <location>
        <begin position="19"/>
        <end position="251"/>
    </location>
</feature>
<keyword evidence="3" id="KW-1185">Reference proteome</keyword>
<feature type="signal peptide" evidence="1">
    <location>
        <begin position="1"/>
        <end position="18"/>
    </location>
</feature>
<dbReference type="RefSeq" id="WP_200282274.1">
    <property type="nucleotide sequence ID" value="NZ_JAENII010000014.1"/>
</dbReference>
<evidence type="ECO:0000313" key="3">
    <source>
        <dbReference type="Proteomes" id="UP000658278"/>
    </source>
</evidence>
<accession>A0A934RFH9</accession>
<evidence type="ECO:0000313" key="2">
    <source>
        <dbReference type="EMBL" id="MBK1828567.1"/>
    </source>
</evidence>
<keyword evidence="1" id="KW-0732">Signal</keyword>
<proteinExistence type="predicted"/>
<dbReference type="EMBL" id="JAENII010000014">
    <property type="protein sequence ID" value="MBK1828567.1"/>
    <property type="molecule type" value="Genomic_DNA"/>
</dbReference>
<reference evidence="2" key="1">
    <citation type="submission" date="2021-01" db="EMBL/GenBank/DDBJ databases">
        <title>Modified the classification status of verrucomicrobia.</title>
        <authorList>
            <person name="Feng X."/>
        </authorList>
    </citation>
    <scope>NUCLEOTIDE SEQUENCE</scope>
    <source>
        <strain evidence="2">KCTC 22201</strain>
    </source>
</reference>
<name>A0A934RFH9_9BACT</name>
<organism evidence="2 3">
    <name type="scientific">Haloferula rosea</name>
    <dbReference type="NCBI Taxonomy" id="490093"/>
    <lineage>
        <taxon>Bacteria</taxon>
        <taxon>Pseudomonadati</taxon>
        <taxon>Verrucomicrobiota</taxon>
        <taxon>Verrucomicrobiia</taxon>
        <taxon>Verrucomicrobiales</taxon>
        <taxon>Verrucomicrobiaceae</taxon>
        <taxon>Haloferula</taxon>
    </lineage>
</organism>
<dbReference type="Proteomes" id="UP000658278">
    <property type="component" value="Unassembled WGS sequence"/>
</dbReference>
<sequence length="251" mass="27539">MKPLLMALVLPWASAAWAEGYDPFDPDLNRPRMVRVQVEFVEVKQASYLALMETEQKTADATGLRRQVVGLVEQGEASVVETMLVMGRSGEKATVESICERIYPSEYEPPGGLSGSFASTPIQGLGEGFKFHPLAAAFTVPTSFETRNVGSTLEIAPNVGELGQLVDVQLAPEIVRFAGYKVHLERRNHLGELYQDKHPIFDSRDLGVAVTCRDGQYVLLSALPALGEEAGEKRVLMVFLKCDVLVVKESE</sequence>
<protein>
    <submittedName>
        <fullName evidence="2">Uncharacterized protein</fullName>
    </submittedName>
</protein>